<evidence type="ECO:0000313" key="1">
    <source>
        <dbReference type="EMBL" id="CEL56366.1"/>
    </source>
</evidence>
<dbReference type="Proteomes" id="UP000059188">
    <property type="component" value="Unassembled WGS sequence"/>
</dbReference>
<accession>A0A0B7FE95</accession>
<sequence>MSELRRLPGASYRGSNAFVIARRKLLNLEEPFRMTFDAWRRGNHLYDWYTARLSNPFIQTMQLRKERESPFFHEFIVIQLRSGTYWRIDRRQLPNEVTPLDSLYEGVPAHDTVEQVTSLESSLYARSDCLIELEFSTDVHLALVLRICRTIQNHERARVYTIQRYNCYFFAQALIFCTACGVSDWAGVGEQKGGQVERKGPWKTPNCPVDDSSNPYSLGNQDCLKAFKWSPSESFVHDWERLSKLSNTLIHASPLLRHADRCSYCINSQSAHRQRSLSSEIQRLKLGLVEYWNGLFREILAKAYMANHTRLVNSGLWGVVSNNVAQEDCEQVLKNSVDDVRTSWEKYSKEMIEKLVATVEDLLDPIEVCDAWYPEPDEWTSTWTCRDGGPVQAAMAEWQRGTRALIESEISQLEEALETQTIQAGTKAQGAAMLARINSFSQSMTINIRIAQHEGDVIAPESAAPADQKTVLSGRTKRSMRTMKTAKTVLTLRASEFKNKMSRFFSRSHKMEKGDITQMRKKIEELINLHADRVDSYKVLLKCGAEEVRNDMKVGLDEVWNRTIE</sequence>
<reference evidence="1 2" key="1">
    <citation type="submission" date="2014-11" db="EMBL/GenBank/DDBJ databases">
        <authorList>
            <person name="Wibberg Daniel"/>
        </authorList>
    </citation>
    <scope>NUCLEOTIDE SEQUENCE [LARGE SCALE GENOMIC DNA]</scope>
    <source>
        <strain evidence="1">Rhizoctonia solani AG1-IB 7/3/14</strain>
    </source>
</reference>
<name>A0A0B7FE95_THACB</name>
<gene>
    <name evidence="1" type="ORF">RSOLAG1IB_07752</name>
</gene>
<dbReference type="OrthoDB" id="3269726at2759"/>
<dbReference type="STRING" id="1108050.A0A0B7FE95"/>
<dbReference type="AlphaFoldDB" id="A0A0B7FE95"/>
<organism evidence="1 2">
    <name type="scientific">Thanatephorus cucumeris (strain AG1-IB / isolate 7/3/14)</name>
    <name type="common">Lettuce bottom rot fungus</name>
    <name type="synonym">Rhizoctonia solani</name>
    <dbReference type="NCBI Taxonomy" id="1108050"/>
    <lineage>
        <taxon>Eukaryota</taxon>
        <taxon>Fungi</taxon>
        <taxon>Dikarya</taxon>
        <taxon>Basidiomycota</taxon>
        <taxon>Agaricomycotina</taxon>
        <taxon>Agaricomycetes</taxon>
        <taxon>Cantharellales</taxon>
        <taxon>Ceratobasidiaceae</taxon>
        <taxon>Rhizoctonia</taxon>
        <taxon>Rhizoctonia solani AG-1</taxon>
    </lineage>
</organism>
<dbReference type="EMBL" id="LN679121">
    <property type="protein sequence ID" value="CEL56366.1"/>
    <property type="molecule type" value="Genomic_DNA"/>
</dbReference>
<proteinExistence type="predicted"/>
<protein>
    <submittedName>
        <fullName evidence="1">Uncharacterized protein</fullName>
    </submittedName>
</protein>
<evidence type="ECO:0000313" key="2">
    <source>
        <dbReference type="Proteomes" id="UP000059188"/>
    </source>
</evidence>
<keyword evidence="2" id="KW-1185">Reference proteome</keyword>